<dbReference type="InterPro" id="IPR057227">
    <property type="entry name" value="DUF7905"/>
</dbReference>
<organism evidence="3 4">
    <name type="scientific">Curvularia clavata</name>
    <dbReference type="NCBI Taxonomy" id="95742"/>
    <lineage>
        <taxon>Eukaryota</taxon>
        <taxon>Fungi</taxon>
        <taxon>Dikarya</taxon>
        <taxon>Ascomycota</taxon>
        <taxon>Pezizomycotina</taxon>
        <taxon>Dothideomycetes</taxon>
        <taxon>Pleosporomycetidae</taxon>
        <taxon>Pleosporales</taxon>
        <taxon>Pleosporineae</taxon>
        <taxon>Pleosporaceae</taxon>
        <taxon>Curvularia</taxon>
    </lineage>
</organism>
<dbReference type="EMBL" id="CP089274">
    <property type="protein sequence ID" value="USP74509.1"/>
    <property type="molecule type" value="Genomic_DNA"/>
</dbReference>
<feature type="domain" description="DUF7905" evidence="2">
    <location>
        <begin position="278"/>
        <end position="606"/>
    </location>
</feature>
<protein>
    <recommendedName>
        <fullName evidence="2">DUF7905 domain-containing protein</fullName>
    </recommendedName>
</protein>
<reference evidence="3" key="1">
    <citation type="submission" date="2021-12" db="EMBL/GenBank/DDBJ databases">
        <title>Curvularia clavata genome.</title>
        <authorList>
            <person name="Cao Y."/>
        </authorList>
    </citation>
    <scope>NUCLEOTIDE SEQUENCE</scope>
    <source>
        <strain evidence="3">Yc1106</strain>
    </source>
</reference>
<evidence type="ECO:0000259" key="2">
    <source>
        <dbReference type="Pfam" id="PF25482"/>
    </source>
</evidence>
<dbReference type="VEuPathDB" id="FungiDB:yc1106_01783"/>
<dbReference type="AlphaFoldDB" id="A0A9Q8Z456"/>
<feature type="region of interest" description="Disordered" evidence="1">
    <location>
        <begin position="399"/>
        <end position="424"/>
    </location>
</feature>
<name>A0A9Q8Z456_CURCL</name>
<dbReference type="Proteomes" id="UP001056012">
    <property type="component" value="Chromosome 1"/>
</dbReference>
<gene>
    <name evidence="3" type="ORF">yc1106_01783</name>
</gene>
<evidence type="ECO:0000313" key="4">
    <source>
        <dbReference type="Proteomes" id="UP001056012"/>
    </source>
</evidence>
<evidence type="ECO:0000313" key="3">
    <source>
        <dbReference type="EMBL" id="USP74509.1"/>
    </source>
</evidence>
<dbReference type="Pfam" id="PF25482">
    <property type="entry name" value="DUF7905"/>
    <property type="match status" value="1"/>
</dbReference>
<evidence type="ECO:0000256" key="1">
    <source>
        <dbReference type="SAM" id="MobiDB-lite"/>
    </source>
</evidence>
<keyword evidence="4" id="KW-1185">Reference proteome</keyword>
<dbReference type="OrthoDB" id="4739136at2759"/>
<proteinExistence type="predicted"/>
<sequence>MDQNALKGKRPSRVLPVPPEFRRPSRVRERDTLVNDVNLKTGCTILPHWEYQRGQDGGIISQFDIFGAGAGLERATQYIQKWITNAPGKSKESSAWAKMPAFDANKWYSEQLEALEHERKQVFKGSPPQPHPCEQPLLMTVVRWPKDLDDRGISPRDVFNNKLEVLDAIRTGDEVYITLQGNSSSDWQIEVQAYDTANLAAAEEHLNTMIEKVKDEEMGTHDSLTIVLDDQEGIDVVFERAGSWWPKFEDPVVPRLLPSAMMNLPGSFRREALHPTELSRIEHAFQEALESVRHKKGTYDMAIRLGCLAIRSKHIGDEDIGTKHDKELFLKSIDTSILLDNKRWLTNDTTGIRMWRSLCAADDLFEPTKPTTCSSYIPPTLNETRPMLRGTWVFRDPSSDISSSHEPTRSFGRPMPSVQKPTTDPTLSGSLIVIQVDWIRDNEGVYEKSPPRFFRLEQGAKAPRKNMDINLLELGESRGWHFSLESMIPVLSKSISPVLTQFAKQVRLRPDYKHQSAEAFAEWDTTSTVSKHVQTGRLTAIYSFGIKNTYFKVDLMRIWHPTQKLPVWSLAVRHAEWANHLSELEHLPMGRKAKWGDTVTTFLPDDGQSSYNATNVTNEDDLDMGSLSLGAAAQTSPRGGIGILIAKLLEVSAVVSSDTDTAGGIDI</sequence>
<accession>A0A9Q8Z456</accession>